<dbReference type="PANTHER" id="PTHR35091">
    <property type="entry name" value="FLAGELLAR PROTEIN FLIL"/>
    <property type="match status" value="1"/>
</dbReference>
<evidence type="ECO:0000256" key="3">
    <source>
        <dbReference type="ARBA" id="ARBA00008281"/>
    </source>
</evidence>
<reference evidence="11 12" key="1">
    <citation type="submission" date="2018-01" db="EMBL/GenBank/DDBJ databases">
        <title>Halomonas endophytica sp. nov., isolated from storage liquid in the stems of Populus euphratica.</title>
        <authorList>
            <person name="Chen C."/>
        </authorList>
    </citation>
    <scope>NUCLEOTIDE SEQUENCE [LARGE SCALE GENOMIC DNA]</scope>
    <source>
        <strain evidence="11 12">BZ-SZ-XJ27</strain>
    </source>
</reference>
<evidence type="ECO:0000313" key="11">
    <source>
        <dbReference type="EMBL" id="PMR82082.1"/>
    </source>
</evidence>
<accession>A0A2N7UNV5</accession>
<gene>
    <name evidence="11" type="ORF">C1H70_02450</name>
</gene>
<dbReference type="Pfam" id="PF03748">
    <property type="entry name" value="FliL"/>
    <property type="match status" value="1"/>
</dbReference>
<evidence type="ECO:0000256" key="8">
    <source>
        <dbReference type="ARBA" id="ARBA00022989"/>
    </source>
</evidence>
<dbReference type="RefSeq" id="WP_102586753.1">
    <property type="nucleotide sequence ID" value="NZ_BNAE01000002.1"/>
</dbReference>
<dbReference type="OrthoDB" id="2087278at2"/>
<dbReference type="GO" id="GO:0009425">
    <property type="term" value="C:bacterial-type flagellum basal body"/>
    <property type="evidence" value="ECO:0007669"/>
    <property type="project" value="InterPro"/>
</dbReference>
<keyword evidence="6 10" id="KW-0812">Transmembrane</keyword>
<evidence type="ECO:0000256" key="9">
    <source>
        <dbReference type="ARBA" id="ARBA00023136"/>
    </source>
</evidence>
<keyword evidence="11" id="KW-0966">Cell projection</keyword>
<dbReference type="PANTHER" id="PTHR35091:SF2">
    <property type="entry name" value="FLAGELLAR PROTEIN FLIL"/>
    <property type="match status" value="1"/>
</dbReference>
<dbReference type="GO" id="GO:0071978">
    <property type="term" value="P:bacterial-type flagellum-dependent swarming motility"/>
    <property type="evidence" value="ECO:0007669"/>
    <property type="project" value="TreeGrafter"/>
</dbReference>
<keyword evidence="8 10" id="KW-1133">Transmembrane helix</keyword>
<dbReference type="NCBIfam" id="NF005435">
    <property type="entry name" value="PRK07021.1"/>
    <property type="match status" value="1"/>
</dbReference>
<organism evidence="11 12">
    <name type="scientific">Halomonas urumqiensis</name>
    <dbReference type="NCBI Taxonomy" id="1684789"/>
    <lineage>
        <taxon>Bacteria</taxon>
        <taxon>Pseudomonadati</taxon>
        <taxon>Pseudomonadota</taxon>
        <taxon>Gammaproteobacteria</taxon>
        <taxon>Oceanospirillales</taxon>
        <taxon>Halomonadaceae</taxon>
        <taxon>Halomonas</taxon>
    </lineage>
</organism>
<comment type="subcellular location">
    <subcellularLocation>
        <location evidence="10">Cell inner membrane</location>
    </subcellularLocation>
    <subcellularLocation>
        <location evidence="2">Cell membrane</location>
        <topology evidence="2">Single-pass membrane protein</topology>
    </subcellularLocation>
</comment>
<evidence type="ECO:0000256" key="10">
    <source>
        <dbReference type="RuleBase" id="RU364125"/>
    </source>
</evidence>
<keyword evidence="10" id="KW-0997">Cell inner membrane</keyword>
<dbReference type="InterPro" id="IPR005503">
    <property type="entry name" value="FliL"/>
</dbReference>
<sequence length="161" mass="17782">MAKSTGGSRKLLWLMGIVVILSSSAAAAALYMVFDQRNDGAQAQSQIQEEVVAERVAPIFVTIEPFTVNLADDQYGTRLLYAGMTLKVADQHTREVLTEHMPQVRSRLLMLFSGQQARELTGPEGKRTLAEEVLATLDAPMTENQPELAIDDVLFTEFIVQ</sequence>
<keyword evidence="9 10" id="KW-0472">Membrane</keyword>
<evidence type="ECO:0000256" key="4">
    <source>
        <dbReference type="ARBA" id="ARBA00022475"/>
    </source>
</evidence>
<keyword evidence="4" id="KW-1003">Cell membrane</keyword>
<feature type="transmembrane region" description="Helical" evidence="10">
    <location>
        <begin position="12"/>
        <end position="34"/>
    </location>
</feature>
<evidence type="ECO:0000256" key="1">
    <source>
        <dbReference type="ARBA" id="ARBA00002254"/>
    </source>
</evidence>
<evidence type="ECO:0000256" key="6">
    <source>
        <dbReference type="ARBA" id="ARBA00022692"/>
    </source>
</evidence>
<keyword evidence="12" id="KW-1185">Reference proteome</keyword>
<proteinExistence type="inferred from homology"/>
<dbReference type="GO" id="GO:0005886">
    <property type="term" value="C:plasma membrane"/>
    <property type="evidence" value="ECO:0007669"/>
    <property type="project" value="UniProtKB-SubCell"/>
</dbReference>
<dbReference type="GO" id="GO:0006935">
    <property type="term" value="P:chemotaxis"/>
    <property type="evidence" value="ECO:0007669"/>
    <property type="project" value="UniProtKB-KW"/>
</dbReference>
<evidence type="ECO:0000313" key="12">
    <source>
        <dbReference type="Proteomes" id="UP000235547"/>
    </source>
</evidence>
<dbReference type="Proteomes" id="UP000235547">
    <property type="component" value="Unassembled WGS sequence"/>
</dbReference>
<protein>
    <recommendedName>
        <fullName evidence="10">Flagellar protein FliL</fullName>
    </recommendedName>
</protein>
<keyword evidence="11" id="KW-0969">Cilium</keyword>
<evidence type="ECO:0000256" key="7">
    <source>
        <dbReference type="ARBA" id="ARBA00022779"/>
    </source>
</evidence>
<evidence type="ECO:0000256" key="2">
    <source>
        <dbReference type="ARBA" id="ARBA00004162"/>
    </source>
</evidence>
<dbReference type="AlphaFoldDB" id="A0A2N7UNV5"/>
<comment type="caution">
    <text evidence="11">The sequence shown here is derived from an EMBL/GenBank/DDBJ whole genome shotgun (WGS) entry which is preliminary data.</text>
</comment>
<dbReference type="EMBL" id="PNRG01000005">
    <property type="protein sequence ID" value="PMR82082.1"/>
    <property type="molecule type" value="Genomic_DNA"/>
</dbReference>
<comment type="function">
    <text evidence="1 10">Controls the rotational direction of flagella during chemotaxis.</text>
</comment>
<evidence type="ECO:0000256" key="5">
    <source>
        <dbReference type="ARBA" id="ARBA00022500"/>
    </source>
</evidence>
<keyword evidence="5 10" id="KW-0145">Chemotaxis</keyword>
<name>A0A2N7UNV5_9GAMM</name>
<comment type="similarity">
    <text evidence="3 10">Belongs to the FliL family.</text>
</comment>
<keyword evidence="7 10" id="KW-0283">Flagellar rotation</keyword>
<keyword evidence="11" id="KW-0282">Flagellum</keyword>